<proteinExistence type="predicted"/>
<dbReference type="GO" id="GO:0016491">
    <property type="term" value="F:oxidoreductase activity"/>
    <property type="evidence" value="ECO:0007669"/>
    <property type="project" value="InterPro"/>
</dbReference>
<dbReference type="OrthoDB" id="9767561at2"/>
<reference evidence="2 3" key="1">
    <citation type="submission" date="2017-04" db="EMBL/GenBank/DDBJ databases">
        <title>Compelte genome sequence of WV33.</title>
        <authorList>
            <person name="Lee P.C."/>
        </authorList>
    </citation>
    <scope>NUCLEOTIDE SEQUENCE [LARGE SCALE GENOMIC DNA]</scope>
    <source>
        <strain evidence="2 3">WV33</strain>
    </source>
</reference>
<dbReference type="KEGG" id="ffa:FFWV33_18850"/>
<protein>
    <submittedName>
        <fullName evidence="2">Oxidoreductase</fullName>
    </submittedName>
</protein>
<organism evidence="2 3">
    <name type="scientific">Flavobacterium faecale</name>
    <dbReference type="NCBI Taxonomy" id="1355330"/>
    <lineage>
        <taxon>Bacteria</taxon>
        <taxon>Pseudomonadati</taxon>
        <taxon>Bacteroidota</taxon>
        <taxon>Flavobacteriia</taxon>
        <taxon>Flavobacteriales</taxon>
        <taxon>Flavobacteriaceae</taxon>
        <taxon>Flavobacterium</taxon>
    </lineage>
</organism>
<dbReference type="EMBL" id="CP020918">
    <property type="protein sequence ID" value="AWG23442.1"/>
    <property type="molecule type" value="Genomic_DNA"/>
</dbReference>
<accession>A0A2S1LI33</accession>
<evidence type="ECO:0000259" key="1">
    <source>
        <dbReference type="Pfam" id="PF01593"/>
    </source>
</evidence>
<feature type="domain" description="Amine oxidase" evidence="1">
    <location>
        <begin position="15"/>
        <end position="405"/>
    </location>
</feature>
<sequence>MKKEEYKIYIVGAGISGLIAARVLEENGFCPTIIEATDQVGGRVKTDTIDGYQLDHGFQVLLTAYPAVQKYLNSADLDLQYLLPGATIFKNGVQKTLGDPLRAISLLFPTLFSGIGSLSDKIKILKLNLLLKKTNLDVIFAKPEKTTLQYLKDFGFSDEIITTFFKPFFAGIFLEPSLQTSSRMFEFVYKMFGEGSAALPKAGMEVIPIQIKANLKQTAFLFNTKVSSVQDGKITLENGEVLNSDYVILATEKNDLIKNDLDNKVDWKSCETFYFVTEKAVLSRPIIGLVADKDALVNNIFYHTSVATKSSGAKDLLSVTVVKDHGLTSENLRIQVEEELKQYCGINDLRFIKQYSIIKALPNLENLKYEMEPLETMLSKGIFVAGDTLLNGSLNAAMISGERAALGVVQAILNDVNEL</sequence>
<dbReference type="Pfam" id="PF01593">
    <property type="entry name" value="Amino_oxidase"/>
    <property type="match status" value="1"/>
</dbReference>
<dbReference type="Proteomes" id="UP000244527">
    <property type="component" value="Chromosome"/>
</dbReference>
<dbReference type="RefSeq" id="WP_108742336.1">
    <property type="nucleotide sequence ID" value="NZ_CP020918.1"/>
</dbReference>
<dbReference type="InterPro" id="IPR002937">
    <property type="entry name" value="Amino_oxidase"/>
</dbReference>
<dbReference type="InterPro" id="IPR036188">
    <property type="entry name" value="FAD/NAD-bd_sf"/>
</dbReference>
<gene>
    <name evidence="2" type="ORF">FFWV33_18850</name>
</gene>
<dbReference type="PANTHER" id="PTHR42841">
    <property type="entry name" value="AMINE OXIDASE"/>
    <property type="match status" value="1"/>
</dbReference>
<dbReference type="Gene3D" id="3.50.50.60">
    <property type="entry name" value="FAD/NAD(P)-binding domain"/>
    <property type="match status" value="1"/>
</dbReference>
<name>A0A2S1LI33_9FLAO</name>
<dbReference type="SUPFAM" id="SSF51905">
    <property type="entry name" value="FAD/NAD(P)-binding domain"/>
    <property type="match status" value="1"/>
</dbReference>
<dbReference type="AlphaFoldDB" id="A0A2S1LI33"/>
<keyword evidence="3" id="KW-1185">Reference proteome</keyword>
<evidence type="ECO:0000313" key="2">
    <source>
        <dbReference type="EMBL" id="AWG23442.1"/>
    </source>
</evidence>
<evidence type="ECO:0000313" key="3">
    <source>
        <dbReference type="Proteomes" id="UP000244527"/>
    </source>
</evidence>